<feature type="transmembrane region" description="Helical" evidence="2">
    <location>
        <begin position="117"/>
        <end position="137"/>
    </location>
</feature>
<dbReference type="SMART" id="SM00014">
    <property type="entry name" value="acidPPc"/>
    <property type="match status" value="1"/>
</dbReference>
<feature type="transmembrane region" description="Helical" evidence="2">
    <location>
        <begin position="186"/>
        <end position="208"/>
    </location>
</feature>
<name>A0A5P8FI86_9MICO</name>
<keyword evidence="2" id="KW-0472">Membrane</keyword>
<keyword evidence="2" id="KW-1133">Transmembrane helix</keyword>
<keyword evidence="2" id="KW-0812">Transmembrane</keyword>
<feature type="transmembrane region" description="Helical" evidence="2">
    <location>
        <begin position="214"/>
        <end position="233"/>
    </location>
</feature>
<feature type="transmembrane region" description="Helical" evidence="2">
    <location>
        <begin position="157"/>
        <end position="179"/>
    </location>
</feature>
<protein>
    <submittedName>
        <fullName evidence="4">Phosphatase PAP2 family protein</fullName>
    </submittedName>
</protein>
<feature type="region of interest" description="Disordered" evidence="1">
    <location>
        <begin position="1"/>
        <end position="23"/>
    </location>
</feature>
<organism evidence="4 5">
    <name type="scientific">Janibacter melonis</name>
    <dbReference type="NCBI Taxonomy" id="262209"/>
    <lineage>
        <taxon>Bacteria</taxon>
        <taxon>Bacillati</taxon>
        <taxon>Actinomycetota</taxon>
        <taxon>Actinomycetes</taxon>
        <taxon>Micrococcales</taxon>
        <taxon>Intrasporangiaceae</taxon>
        <taxon>Janibacter</taxon>
    </lineage>
</organism>
<sequence>MPHTGPMPGQLEDTSTSQHLEPTRPEPGRLLLALVVMAAAMLVTAFVGRQVVLASSSVRRSDASVIDATTGYALERPGLVDALLLWAHLTEPWVLFLVLALLAGVLHWRGLVRRRALWVVPVGLVGWGLSITCKYIVGRPRPVPPEAITVADGYSYPSGHATGSTIAMILLVVLLWPLARRTWTRTVLVVAAATLVVLTCLDRVYLGVHYPTDVVAGVLVGSAMTAAALTIGLRPRPGPTAPPQSNRA</sequence>
<dbReference type="InterPro" id="IPR036938">
    <property type="entry name" value="PAP2/HPO_sf"/>
</dbReference>
<feature type="transmembrane region" description="Helical" evidence="2">
    <location>
        <begin position="83"/>
        <end position="105"/>
    </location>
</feature>
<proteinExistence type="predicted"/>
<dbReference type="Proteomes" id="UP000271708">
    <property type="component" value="Chromosome"/>
</dbReference>
<dbReference type="PANTHER" id="PTHR14969">
    <property type="entry name" value="SPHINGOSINE-1-PHOSPHATE PHOSPHOHYDROLASE"/>
    <property type="match status" value="1"/>
</dbReference>
<feature type="transmembrane region" description="Helical" evidence="2">
    <location>
        <begin position="30"/>
        <end position="52"/>
    </location>
</feature>
<dbReference type="SUPFAM" id="SSF48317">
    <property type="entry name" value="Acid phosphatase/Vanadium-dependent haloperoxidase"/>
    <property type="match status" value="1"/>
</dbReference>
<feature type="domain" description="Phosphatidic acid phosphatase type 2/haloperoxidase" evidence="3">
    <location>
        <begin position="122"/>
        <end position="229"/>
    </location>
</feature>
<dbReference type="AlphaFoldDB" id="A0A5P8FI86"/>
<evidence type="ECO:0000256" key="1">
    <source>
        <dbReference type="SAM" id="MobiDB-lite"/>
    </source>
</evidence>
<gene>
    <name evidence="4" type="ORF">EEW87_001080</name>
</gene>
<dbReference type="KEGG" id="jme:EEW87_001080"/>
<dbReference type="Pfam" id="PF01569">
    <property type="entry name" value="PAP2"/>
    <property type="match status" value="1"/>
</dbReference>
<reference evidence="4 5" key="1">
    <citation type="submission" date="2019-09" db="EMBL/GenBank/DDBJ databases">
        <title>Complete Genome Sequence of Janibacter melonis M714 with both human health impact and industrial applications.</title>
        <authorList>
            <person name="Jin M."/>
            <person name="Zhao Q.R."/>
        </authorList>
    </citation>
    <scope>NUCLEOTIDE SEQUENCE [LARGE SCALE GENOMIC DNA]</scope>
    <source>
        <strain evidence="4 5">M714</strain>
    </source>
</reference>
<evidence type="ECO:0000313" key="4">
    <source>
        <dbReference type="EMBL" id="QFQ29229.2"/>
    </source>
</evidence>
<accession>A0A5P8FI86</accession>
<dbReference type="PANTHER" id="PTHR14969:SF13">
    <property type="entry name" value="AT30094P"/>
    <property type="match status" value="1"/>
</dbReference>
<dbReference type="EMBL" id="CP044548">
    <property type="protein sequence ID" value="QFQ29229.2"/>
    <property type="molecule type" value="Genomic_DNA"/>
</dbReference>
<dbReference type="InterPro" id="IPR000326">
    <property type="entry name" value="PAP2/HPO"/>
</dbReference>
<evidence type="ECO:0000313" key="5">
    <source>
        <dbReference type="Proteomes" id="UP000271708"/>
    </source>
</evidence>
<evidence type="ECO:0000259" key="3">
    <source>
        <dbReference type="SMART" id="SM00014"/>
    </source>
</evidence>
<evidence type="ECO:0000256" key="2">
    <source>
        <dbReference type="SAM" id="Phobius"/>
    </source>
</evidence>
<dbReference type="Gene3D" id="1.20.144.10">
    <property type="entry name" value="Phosphatidic acid phosphatase type 2/haloperoxidase"/>
    <property type="match status" value="1"/>
</dbReference>
<dbReference type="CDD" id="cd03392">
    <property type="entry name" value="PAP2_like_2"/>
    <property type="match status" value="1"/>
</dbReference>